<gene>
    <name evidence="3" type="ORF">OE104_00450</name>
</gene>
<feature type="transmembrane region" description="Helical" evidence="1">
    <location>
        <begin position="282"/>
        <end position="301"/>
    </location>
</feature>
<feature type="transmembrane region" description="Helical" evidence="1">
    <location>
        <begin position="253"/>
        <end position="276"/>
    </location>
</feature>
<feature type="transmembrane region" description="Helical" evidence="1">
    <location>
        <begin position="89"/>
        <end position="110"/>
    </location>
</feature>
<dbReference type="Pfam" id="PF07670">
    <property type="entry name" value="Gate"/>
    <property type="match status" value="2"/>
</dbReference>
<evidence type="ECO:0000313" key="4">
    <source>
        <dbReference type="Proteomes" id="UP001164718"/>
    </source>
</evidence>
<dbReference type="AlphaFoldDB" id="A0A9E8LUL6"/>
<dbReference type="KEGG" id="faf:OE104_00450"/>
<dbReference type="Proteomes" id="UP001164718">
    <property type="component" value="Chromosome"/>
</dbReference>
<dbReference type="InterPro" id="IPR011642">
    <property type="entry name" value="Gate_dom"/>
</dbReference>
<accession>A0A9E8LUL6</accession>
<feature type="transmembrane region" description="Helical" evidence="1">
    <location>
        <begin position="171"/>
        <end position="192"/>
    </location>
</feature>
<name>A0A9E8LUL6_9BACI</name>
<dbReference type="RefSeq" id="WP_275417671.1">
    <property type="nucleotide sequence ID" value="NZ_CP106878.1"/>
</dbReference>
<feature type="transmembrane region" description="Helical" evidence="1">
    <location>
        <begin position="20"/>
        <end position="44"/>
    </location>
</feature>
<keyword evidence="1" id="KW-0472">Membrane</keyword>
<sequence>MFFSSVRNGWKTGLKTTWDLGKIIFPVTLIVTLLQHSPVLPWIIDFVSPFMGLIGLSGDAAVPLVLGNMLNLYAAIGAILSFDFTVKEVFIIAVMLSFSHNLLVESSVAVKSGVKLSVILTVRIGLALLAATMIHLFWSGGNELAKYGFVPTAETTPDGFGAIFFTGLEKAAIGVFQLAIVVIPLMIGIQLLKDLQWLDRFSKWMAPVTRAFGMKENTSLTLTAGLIFGLAMGAGVLLQSIKEDGVSKKDTTLAFIFLVACHAVIEDTLIFIPLGIPVLPLFIIRFLTAILLTLLIGTIWTKVEMTNGKEMSYGR</sequence>
<protein>
    <submittedName>
        <fullName evidence="3">Nucleoside recognition domain-containing protein</fullName>
    </submittedName>
</protein>
<feature type="domain" description="Nucleoside transporter/FeoB GTPase Gate" evidence="2">
    <location>
        <begin position="19"/>
        <end position="100"/>
    </location>
</feature>
<reference evidence="3" key="1">
    <citation type="submission" date="2022-09" db="EMBL/GenBank/DDBJ databases">
        <title>Complete Genomes of Fervidibacillus albus and Fervidibacillus halotolerans isolated from tidal flat sediments.</title>
        <authorList>
            <person name="Kwon K.K."/>
            <person name="Yang S.-H."/>
            <person name="Park M.J."/>
            <person name="Oh H.-M."/>
        </authorList>
    </citation>
    <scope>NUCLEOTIDE SEQUENCE</scope>
    <source>
        <strain evidence="3">MEBiC13591</strain>
    </source>
</reference>
<keyword evidence="1" id="KW-1133">Transmembrane helix</keyword>
<keyword evidence="4" id="KW-1185">Reference proteome</keyword>
<dbReference type="EMBL" id="CP106878">
    <property type="protein sequence ID" value="WAA09889.1"/>
    <property type="molecule type" value="Genomic_DNA"/>
</dbReference>
<feature type="transmembrane region" description="Helical" evidence="1">
    <location>
        <begin position="116"/>
        <end position="138"/>
    </location>
</feature>
<feature type="transmembrane region" description="Helical" evidence="1">
    <location>
        <begin position="220"/>
        <end position="241"/>
    </location>
</feature>
<keyword evidence="1" id="KW-0812">Transmembrane</keyword>
<feature type="transmembrane region" description="Helical" evidence="1">
    <location>
        <begin position="64"/>
        <end position="82"/>
    </location>
</feature>
<evidence type="ECO:0000313" key="3">
    <source>
        <dbReference type="EMBL" id="WAA09889.1"/>
    </source>
</evidence>
<organism evidence="3 4">
    <name type="scientific">Fervidibacillus albus</name>
    <dbReference type="NCBI Taxonomy" id="2980026"/>
    <lineage>
        <taxon>Bacteria</taxon>
        <taxon>Bacillati</taxon>
        <taxon>Bacillota</taxon>
        <taxon>Bacilli</taxon>
        <taxon>Bacillales</taxon>
        <taxon>Bacillaceae</taxon>
        <taxon>Fervidibacillus</taxon>
    </lineage>
</organism>
<proteinExistence type="predicted"/>
<evidence type="ECO:0000256" key="1">
    <source>
        <dbReference type="SAM" id="Phobius"/>
    </source>
</evidence>
<evidence type="ECO:0000259" key="2">
    <source>
        <dbReference type="Pfam" id="PF07670"/>
    </source>
</evidence>
<feature type="domain" description="Nucleoside transporter/FeoB GTPase Gate" evidence="2">
    <location>
        <begin position="176"/>
        <end position="265"/>
    </location>
</feature>